<dbReference type="Pfam" id="PF10558">
    <property type="entry name" value="MTP18"/>
    <property type="match status" value="2"/>
</dbReference>
<dbReference type="AlphaFoldDB" id="A0A1B6EQY9"/>
<organism evidence="4">
    <name type="scientific">Cuerna arida</name>
    <dbReference type="NCBI Taxonomy" id="1464854"/>
    <lineage>
        <taxon>Eukaryota</taxon>
        <taxon>Metazoa</taxon>
        <taxon>Ecdysozoa</taxon>
        <taxon>Arthropoda</taxon>
        <taxon>Hexapoda</taxon>
        <taxon>Insecta</taxon>
        <taxon>Pterygota</taxon>
        <taxon>Neoptera</taxon>
        <taxon>Paraneoptera</taxon>
        <taxon>Hemiptera</taxon>
        <taxon>Auchenorrhyncha</taxon>
        <taxon>Membracoidea</taxon>
        <taxon>Cicadellidae</taxon>
        <taxon>Cicadellinae</taxon>
        <taxon>Proconiini</taxon>
        <taxon>Cuerna</taxon>
    </lineage>
</organism>
<gene>
    <name evidence="4" type="ORF">g.8197</name>
</gene>
<dbReference type="InterPro" id="IPR019560">
    <property type="entry name" value="Mitochondrial_18_kDa_protein"/>
</dbReference>
<evidence type="ECO:0000256" key="2">
    <source>
        <dbReference type="ARBA" id="ARBA00017835"/>
    </source>
</evidence>
<dbReference type="GO" id="GO:0005739">
    <property type="term" value="C:mitochondrion"/>
    <property type="evidence" value="ECO:0007669"/>
    <property type="project" value="TreeGrafter"/>
</dbReference>
<reference evidence="4" key="1">
    <citation type="submission" date="2015-11" db="EMBL/GenBank/DDBJ databases">
        <title>De novo transcriptome assembly of four potential Pierce s Disease insect vectors from Arizona vineyards.</title>
        <authorList>
            <person name="Tassone E.E."/>
        </authorList>
    </citation>
    <scope>NUCLEOTIDE SEQUENCE</scope>
</reference>
<protein>
    <recommendedName>
        <fullName evidence="2">Mitochondrial fission process protein 1</fullName>
    </recommendedName>
    <alternativeName>
        <fullName evidence="3">Mitochondrial 18 kDa protein</fullName>
    </alternativeName>
</protein>
<name>A0A1B6EQY9_9HEMI</name>
<evidence type="ECO:0000313" key="4">
    <source>
        <dbReference type="EMBL" id="JAS40375.1"/>
    </source>
</evidence>
<sequence>MQHEQLTAEETDADVFRDSPARYLGYSNEVGEAFRVVLPTKAVWFTYGVASGYVMCDAADKGFRVFTGWPGEDSEERTRLTLLKSVDALLWQTLASVVVPGFTINRLCWGTRMVLVKGVRLPGHVGKYMSVAVGLGAIPFIIKPIDRVIDHFMDLVVRPCILKTNRN</sequence>
<dbReference type="GO" id="GO:0000266">
    <property type="term" value="P:mitochondrial fission"/>
    <property type="evidence" value="ECO:0007669"/>
    <property type="project" value="TreeGrafter"/>
</dbReference>
<evidence type="ECO:0000256" key="1">
    <source>
        <dbReference type="ARBA" id="ARBA00009224"/>
    </source>
</evidence>
<dbReference type="PANTHER" id="PTHR11001:SF2">
    <property type="entry name" value="MITOCHONDRIAL FISSION PROCESS PROTEIN 1"/>
    <property type="match status" value="1"/>
</dbReference>
<comment type="similarity">
    <text evidence="1">Belongs to the MTFP1 family.</text>
</comment>
<evidence type="ECO:0000256" key="3">
    <source>
        <dbReference type="ARBA" id="ARBA00029631"/>
    </source>
</evidence>
<feature type="non-terminal residue" evidence="4">
    <location>
        <position position="167"/>
    </location>
</feature>
<proteinExistence type="inferred from homology"/>
<accession>A0A1B6EQY9</accession>
<dbReference type="EMBL" id="GECZ01029394">
    <property type="protein sequence ID" value="JAS40375.1"/>
    <property type="molecule type" value="Transcribed_RNA"/>
</dbReference>
<dbReference type="PANTHER" id="PTHR11001">
    <property type="entry name" value="MITOCHONDRIAL FISSION PROCESS PROTEIN 1"/>
    <property type="match status" value="1"/>
</dbReference>